<feature type="compositionally biased region" description="Basic and acidic residues" evidence="1">
    <location>
        <begin position="189"/>
        <end position="198"/>
    </location>
</feature>
<dbReference type="Proteomes" id="UP000032266">
    <property type="component" value="Chromosome"/>
</dbReference>
<protein>
    <submittedName>
        <fullName evidence="2">Uncharacterized protein</fullName>
    </submittedName>
</protein>
<gene>
    <name evidence="2" type="ORF">YC6258_00053</name>
</gene>
<accession>A0A0C5VPC3</accession>
<feature type="region of interest" description="Disordered" evidence="1">
    <location>
        <begin position="143"/>
        <end position="201"/>
    </location>
</feature>
<dbReference type="AlphaFoldDB" id="A0A0C5VPC3"/>
<name>A0A0C5VPC3_9GAMM</name>
<feature type="compositionally biased region" description="Basic and acidic residues" evidence="1">
    <location>
        <begin position="160"/>
        <end position="177"/>
    </location>
</feature>
<keyword evidence="3" id="KW-1185">Reference proteome</keyword>
<dbReference type="EMBL" id="CP007142">
    <property type="protein sequence ID" value="AJQ92109.1"/>
    <property type="molecule type" value="Genomic_DNA"/>
</dbReference>
<reference evidence="2 3" key="1">
    <citation type="submission" date="2014-01" db="EMBL/GenBank/DDBJ databases">
        <title>Full genme sequencing of cellulolytic bacterium Gynuella sunshinyii YC6258T gen. nov., sp. nov.</title>
        <authorList>
            <person name="Khan H."/>
            <person name="Chung E.J."/>
            <person name="Chung Y.R."/>
        </authorList>
    </citation>
    <scope>NUCLEOTIDE SEQUENCE [LARGE SCALE GENOMIC DNA]</scope>
    <source>
        <strain evidence="2 3">YC6258</strain>
    </source>
</reference>
<evidence type="ECO:0000313" key="3">
    <source>
        <dbReference type="Proteomes" id="UP000032266"/>
    </source>
</evidence>
<dbReference type="RefSeq" id="WP_044615268.1">
    <property type="nucleotide sequence ID" value="NZ_CP007142.1"/>
</dbReference>
<dbReference type="OrthoDB" id="9947104at2"/>
<evidence type="ECO:0000256" key="1">
    <source>
        <dbReference type="SAM" id="MobiDB-lite"/>
    </source>
</evidence>
<sequence length="213" mass="24480">MSDTHANHENGFTYERALKIIQPFVDEQSLELLVQWKISADALHNAWCELRISQSNQTVNRLKLRMNALIDMADQIHAVLSTIFMNIPHPQTASHIWDAGRKKSSILARERAIEMIGQYINSCYETLWKRLEQIQPLIDCRSEPTDSDIECESSAQTPERQQEEINHHEPAQMKDIDTQESPLTNSDPVPDKTVDAESVKSGNRLIYHDDDFI</sequence>
<evidence type="ECO:0000313" key="2">
    <source>
        <dbReference type="EMBL" id="AJQ92109.1"/>
    </source>
</evidence>
<dbReference type="KEGG" id="gsn:YC6258_00053"/>
<dbReference type="HOGENOM" id="CLU_1292880_0_0_6"/>
<organism evidence="2 3">
    <name type="scientific">Gynuella sunshinyii YC6258</name>
    <dbReference type="NCBI Taxonomy" id="1445510"/>
    <lineage>
        <taxon>Bacteria</taxon>
        <taxon>Pseudomonadati</taxon>
        <taxon>Pseudomonadota</taxon>
        <taxon>Gammaproteobacteria</taxon>
        <taxon>Oceanospirillales</taxon>
        <taxon>Saccharospirillaceae</taxon>
        <taxon>Gynuella</taxon>
    </lineage>
</organism>
<proteinExistence type="predicted"/>